<dbReference type="PANTHER" id="PTHR43214">
    <property type="entry name" value="TWO-COMPONENT RESPONSE REGULATOR"/>
    <property type="match status" value="1"/>
</dbReference>
<dbReference type="SMART" id="SM00421">
    <property type="entry name" value="HTH_LUXR"/>
    <property type="match status" value="1"/>
</dbReference>
<gene>
    <name evidence="6" type="ORF">JM658_07435</name>
</gene>
<evidence type="ECO:0000256" key="2">
    <source>
        <dbReference type="ARBA" id="ARBA00023125"/>
    </source>
</evidence>
<feature type="transmembrane region" description="Helical" evidence="4">
    <location>
        <begin position="205"/>
        <end position="227"/>
    </location>
</feature>
<feature type="transmembrane region" description="Helical" evidence="4">
    <location>
        <begin position="56"/>
        <end position="75"/>
    </location>
</feature>
<feature type="transmembrane region" description="Helical" evidence="4">
    <location>
        <begin position="20"/>
        <end position="44"/>
    </location>
</feature>
<keyword evidence="1" id="KW-0805">Transcription regulation</keyword>
<keyword evidence="7" id="KW-1185">Reference proteome</keyword>
<dbReference type="EMBL" id="JAETXX010000003">
    <property type="protein sequence ID" value="MCF8714662.1"/>
    <property type="molecule type" value="Genomic_DNA"/>
</dbReference>
<protein>
    <submittedName>
        <fullName evidence="6">Helix-turn-helix transcriptional regulator</fullName>
    </submittedName>
</protein>
<evidence type="ECO:0000256" key="3">
    <source>
        <dbReference type="ARBA" id="ARBA00023163"/>
    </source>
</evidence>
<evidence type="ECO:0000313" key="6">
    <source>
        <dbReference type="EMBL" id="MCF8714662.1"/>
    </source>
</evidence>
<dbReference type="PROSITE" id="PS00622">
    <property type="entry name" value="HTH_LUXR_1"/>
    <property type="match status" value="1"/>
</dbReference>
<feature type="transmembrane region" description="Helical" evidence="4">
    <location>
        <begin position="117"/>
        <end position="136"/>
    </location>
</feature>
<organism evidence="6 7">
    <name type="scientific">Joostella atrarenae</name>
    <dbReference type="NCBI Taxonomy" id="679257"/>
    <lineage>
        <taxon>Bacteria</taxon>
        <taxon>Pseudomonadati</taxon>
        <taxon>Bacteroidota</taxon>
        <taxon>Flavobacteriia</taxon>
        <taxon>Flavobacteriales</taxon>
        <taxon>Flavobacteriaceae</taxon>
        <taxon>Joostella</taxon>
    </lineage>
</organism>
<feature type="transmembrane region" description="Helical" evidence="4">
    <location>
        <begin position="178"/>
        <end position="199"/>
    </location>
</feature>
<evidence type="ECO:0000313" key="7">
    <source>
        <dbReference type="Proteomes" id="UP000829517"/>
    </source>
</evidence>
<dbReference type="PANTHER" id="PTHR43214:SF24">
    <property type="entry name" value="TRANSCRIPTIONAL REGULATORY PROTEIN NARL-RELATED"/>
    <property type="match status" value="1"/>
</dbReference>
<feature type="transmembrane region" description="Helical" evidence="4">
    <location>
        <begin position="148"/>
        <end position="166"/>
    </location>
</feature>
<evidence type="ECO:0000259" key="5">
    <source>
        <dbReference type="PROSITE" id="PS50043"/>
    </source>
</evidence>
<keyword evidence="3" id="KW-0804">Transcription</keyword>
<feature type="transmembrane region" description="Helical" evidence="4">
    <location>
        <begin position="87"/>
        <end position="105"/>
    </location>
</feature>
<dbReference type="PROSITE" id="PS50043">
    <property type="entry name" value="HTH_LUXR_2"/>
    <property type="match status" value="1"/>
</dbReference>
<dbReference type="InterPro" id="IPR036388">
    <property type="entry name" value="WH-like_DNA-bd_sf"/>
</dbReference>
<sequence>MSIIYRYFNYTPEYEYTSSMHWIVIFTCISIGLITLHQIILILNGKCKPDKTKFRHLYLAILFLLYNLSNILLTRIPLSSSAILQKIISYSISSFMCIYLIWYLCNAVNIKIYRTKNSTLITSISALSIFLVPYLYTNSLDTTKSLFLILPTLSLLVFFIFYFNVIKEKVKGQNNFKIQTYLVLSSILSIVTLPIPTYFGDYQPITQPLVCMSFFLVTTMEINSYIYKLKYTYPLVFDINNQYNLTHRENEIALQMVNGDCYKKIAKNMFIAYGTVRKHASNIFIKLGCNNKDEFINKFKK</sequence>
<dbReference type="CDD" id="cd06170">
    <property type="entry name" value="LuxR_C_like"/>
    <property type="match status" value="1"/>
</dbReference>
<dbReference type="SUPFAM" id="SSF46894">
    <property type="entry name" value="C-terminal effector domain of the bipartite response regulators"/>
    <property type="match status" value="1"/>
</dbReference>
<dbReference type="Pfam" id="PF00196">
    <property type="entry name" value="GerE"/>
    <property type="match status" value="1"/>
</dbReference>
<keyword evidence="4" id="KW-0472">Membrane</keyword>
<keyword evidence="4" id="KW-0812">Transmembrane</keyword>
<keyword evidence="2" id="KW-0238">DNA-binding</keyword>
<name>A0ABS9J2K1_9FLAO</name>
<reference evidence="6 7" key="1">
    <citation type="submission" date="2021-01" db="EMBL/GenBank/DDBJ databases">
        <title>Genome sequencing of Joostella atrarenae M1-2 (= KCTC 23194).</title>
        <authorList>
            <person name="Zakaria M.R."/>
            <person name="Lam M.Q."/>
            <person name="Chong C.S."/>
        </authorList>
    </citation>
    <scope>NUCLEOTIDE SEQUENCE [LARGE SCALE GENOMIC DNA]</scope>
    <source>
        <strain evidence="6 7">M1-2</strain>
    </source>
</reference>
<feature type="domain" description="HTH luxR-type" evidence="5">
    <location>
        <begin position="238"/>
        <end position="301"/>
    </location>
</feature>
<dbReference type="InterPro" id="IPR000792">
    <property type="entry name" value="Tscrpt_reg_LuxR_C"/>
</dbReference>
<dbReference type="InterPro" id="IPR039420">
    <property type="entry name" value="WalR-like"/>
</dbReference>
<evidence type="ECO:0000256" key="4">
    <source>
        <dbReference type="SAM" id="Phobius"/>
    </source>
</evidence>
<accession>A0ABS9J2K1</accession>
<dbReference type="InterPro" id="IPR016032">
    <property type="entry name" value="Sig_transdc_resp-reg_C-effctor"/>
</dbReference>
<dbReference type="PRINTS" id="PR00038">
    <property type="entry name" value="HTHLUXR"/>
</dbReference>
<comment type="caution">
    <text evidence="6">The sequence shown here is derived from an EMBL/GenBank/DDBJ whole genome shotgun (WGS) entry which is preliminary data.</text>
</comment>
<dbReference type="Gene3D" id="1.10.10.10">
    <property type="entry name" value="Winged helix-like DNA-binding domain superfamily/Winged helix DNA-binding domain"/>
    <property type="match status" value="1"/>
</dbReference>
<evidence type="ECO:0000256" key="1">
    <source>
        <dbReference type="ARBA" id="ARBA00023015"/>
    </source>
</evidence>
<keyword evidence="4" id="KW-1133">Transmembrane helix</keyword>
<dbReference type="RefSeq" id="WP_236958624.1">
    <property type="nucleotide sequence ID" value="NZ_JAETXX010000003.1"/>
</dbReference>
<dbReference type="Proteomes" id="UP000829517">
    <property type="component" value="Unassembled WGS sequence"/>
</dbReference>
<proteinExistence type="predicted"/>